<feature type="signal peptide" evidence="3">
    <location>
        <begin position="1"/>
        <end position="15"/>
    </location>
</feature>
<keyword evidence="2" id="KW-1133">Transmembrane helix</keyword>
<feature type="transmembrane region" description="Helical" evidence="2">
    <location>
        <begin position="202"/>
        <end position="223"/>
    </location>
</feature>
<evidence type="ECO:0000256" key="2">
    <source>
        <dbReference type="SAM" id="Phobius"/>
    </source>
</evidence>
<proteinExistence type="predicted"/>
<sequence>MVSWFIILLLGYNLASKLPQTLDLSLDPIHTAEVAGTSNSFQHSINPTIYKDSSSQAHLLQQGNGGATCPSVDEHGLNENGNPQVIIDVNLPEESEVPSARVSWDLRQLAFWNQDAFKSKNSKPRDEGLEMSESALLLPVGPDSGSSSHPTIANLHSPEDEIMPEAPASLEEYSPSRLPESLEGFEECIDRLILDPSSCKKIVVSVVLVLYITWILVMINFIWHSLGF</sequence>
<feature type="region of interest" description="Disordered" evidence="1">
    <location>
        <begin position="60"/>
        <end position="83"/>
    </location>
</feature>
<gene>
    <name evidence="5" type="ORF">PGT21_010621</name>
    <name evidence="4" type="ORF">PGTUg99_017255</name>
</gene>
<dbReference type="EMBL" id="VSWC01000092">
    <property type="protein sequence ID" value="KAA1090684.1"/>
    <property type="molecule type" value="Genomic_DNA"/>
</dbReference>
<name>A0A5B0MDP4_PUCGR</name>
<evidence type="ECO:0000313" key="5">
    <source>
        <dbReference type="EMBL" id="KAA1090684.1"/>
    </source>
</evidence>
<evidence type="ECO:0000313" key="4">
    <source>
        <dbReference type="EMBL" id="KAA1074100.1"/>
    </source>
</evidence>
<keyword evidence="3" id="KW-0732">Signal</keyword>
<comment type="caution">
    <text evidence="4">The sequence shown here is derived from an EMBL/GenBank/DDBJ whole genome shotgun (WGS) entry which is preliminary data.</text>
</comment>
<evidence type="ECO:0000313" key="7">
    <source>
        <dbReference type="Proteomes" id="UP000325313"/>
    </source>
</evidence>
<protein>
    <submittedName>
        <fullName evidence="4">Uncharacterized protein</fullName>
    </submittedName>
</protein>
<feature type="chain" id="PRO_5036366128" evidence="3">
    <location>
        <begin position="16"/>
        <end position="228"/>
    </location>
</feature>
<organism evidence="4 7">
    <name type="scientific">Puccinia graminis f. sp. tritici</name>
    <dbReference type="NCBI Taxonomy" id="56615"/>
    <lineage>
        <taxon>Eukaryota</taxon>
        <taxon>Fungi</taxon>
        <taxon>Dikarya</taxon>
        <taxon>Basidiomycota</taxon>
        <taxon>Pucciniomycotina</taxon>
        <taxon>Pucciniomycetes</taxon>
        <taxon>Pucciniales</taxon>
        <taxon>Pucciniaceae</taxon>
        <taxon>Puccinia</taxon>
    </lineage>
</organism>
<keyword evidence="6" id="KW-1185">Reference proteome</keyword>
<dbReference type="AlphaFoldDB" id="A0A5B0MDP4"/>
<dbReference type="Proteomes" id="UP000325313">
    <property type="component" value="Unassembled WGS sequence"/>
</dbReference>
<keyword evidence="2" id="KW-0812">Transmembrane</keyword>
<keyword evidence="2" id="KW-0472">Membrane</keyword>
<accession>A0A5B0MDP4</accession>
<evidence type="ECO:0000313" key="6">
    <source>
        <dbReference type="Proteomes" id="UP000324748"/>
    </source>
</evidence>
<dbReference type="Proteomes" id="UP000324748">
    <property type="component" value="Unassembled WGS sequence"/>
</dbReference>
<reference evidence="6 7" key="1">
    <citation type="submission" date="2019-05" db="EMBL/GenBank/DDBJ databases">
        <title>Emergence of the Ug99 lineage of the wheat stem rust pathogen through somatic hybridization.</title>
        <authorList>
            <person name="Li F."/>
            <person name="Upadhyaya N.M."/>
            <person name="Sperschneider J."/>
            <person name="Matny O."/>
            <person name="Nguyen-Phuc H."/>
            <person name="Mago R."/>
            <person name="Raley C."/>
            <person name="Miller M.E."/>
            <person name="Silverstein K.A.T."/>
            <person name="Henningsen E."/>
            <person name="Hirsch C.D."/>
            <person name="Visser B."/>
            <person name="Pretorius Z.A."/>
            <person name="Steffenson B.J."/>
            <person name="Schwessinger B."/>
            <person name="Dodds P.N."/>
            <person name="Figueroa M."/>
        </authorList>
    </citation>
    <scope>NUCLEOTIDE SEQUENCE [LARGE SCALE GENOMIC DNA]</scope>
    <source>
        <strain evidence="5">21-0</strain>
        <strain evidence="4 7">Ug99</strain>
    </source>
</reference>
<evidence type="ECO:0000256" key="1">
    <source>
        <dbReference type="SAM" id="MobiDB-lite"/>
    </source>
</evidence>
<evidence type="ECO:0000256" key="3">
    <source>
        <dbReference type="SAM" id="SignalP"/>
    </source>
</evidence>
<dbReference type="EMBL" id="VDEP01000473">
    <property type="protein sequence ID" value="KAA1074100.1"/>
    <property type="molecule type" value="Genomic_DNA"/>
</dbReference>